<proteinExistence type="predicted"/>
<keyword evidence="1" id="KW-1133">Transmembrane helix</keyword>
<dbReference type="RefSeq" id="XP_025584375.1">
    <property type="nucleotide sequence ID" value="XM_025733472.2"/>
</dbReference>
<dbReference type="Proteomes" id="UP000245910">
    <property type="component" value="Chromosome II"/>
</dbReference>
<evidence type="ECO:0000313" key="2">
    <source>
        <dbReference type="EMBL" id="CEI60655.1"/>
    </source>
</evidence>
<protein>
    <submittedName>
        <fullName evidence="2">Uncharacterized protein</fullName>
    </submittedName>
</protein>
<accession>A0A2L2TN02</accession>
<dbReference type="KEGG" id="fvn:FVRRES_05091"/>
<feature type="transmembrane region" description="Helical" evidence="1">
    <location>
        <begin position="102"/>
        <end position="124"/>
    </location>
</feature>
<sequence length="140" mass="15844">MDFQSLSTITPGMPGRSTIMEAASLDPLCVIYLTVHFSLLLVLPHYMFSRLHHVPTLHHKNPVTLGKEVRLIRRVTMIMWAAVAFVWVDSMVHFGFDPQAQGWLLLLLVLFNGLVFTSFILPYWTGELPEYNSDGASLEA</sequence>
<name>A0A2L2TN02_9HYPO</name>
<dbReference type="EMBL" id="LN649230">
    <property type="protein sequence ID" value="CEI60655.1"/>
    <property type="molecule type" value="Genomic_DNA"/>
</dbReference>
<dbReference type="AlphaFoldDB" id="A0A2L2TN02"/>
<reference evidence="3" key="1">
    <citation type="submission" date="2014-10" db="EMBL/GenBank/DDBJ databases">
        <authorList>
            <person name="King R."/>
        </authorList>
    </citation>
    <scope>NUCLEOTIDE SEQUENCE [LARGE SCALE GENOMIC DNA]</scope>
    <source>
        <strain evidence="3">A3/5</strain>
    </source>
</reference>
<keyword evidence="1" id="KW-0472">Membrane</keyword>
<dbReference type="GeneID" id="37256730"/>
<feature type="transmembrane region" description="Helical" evidence="1">
    <location>
        <begin position="30"/>
        <end position="48"/>
    </location>
</feature>
<evidence type="ECO:0000256" key="1">
    <source>
        <dbReference type="SAM" id="Phobius"/>
    </source>
</evidence>
<organism evidence="2 3">
    <name type="scientific">Fusarium venenatum</name>
    <dbReference type="NCBI Taxonomy" id="56646"/>
    <lineage>
        <taxon>Eukaryota</taxon>
        <taxon>Fungi</taxon>
        <taxon>Dikarya</taxon>
        <taxon>Ascomycota</taxon>
        <taxon>Pezizomycotina</taxon>
        <taxon>Sordariomycetes</taxon>
        <taxon>Hypocreomycetidae</taxon>
        <taxon>Hypocreales</taxon>
        <taxon>Nectriaceae</taxon>
        <taxon>Fusarium</taxon>
    </lineage>
</organism>
<keyword evidence="1" id="KW-0812">Transmembrane</keyword>
<feature type="transmembrane region" description="Helical" evidence="1">
    <location>
        <begin position="77"/>
        <end position="96"/>
    </location>
</feature>
<keyword evidence="3" id="KW-1185">Reference proteome</keyword>
<evidence type="ECO:0000313" key="3">
    <source>
        <dbReference type="Proteomes" id="UP000245910"/>
    </source>
</evidence>